<reference evidence="3" key="1">
    <citation type="submission" date="2025-08" db="UniProtKB">
        <authorList>
            <consortium name="RefSeq"/>
        </authorList>
    </citation>
    <scope>IDENTIFICATION</scope>
    <source>
        <tissue evidence="3">Blood</tissue>
    </source>
</reference>
<dbReference type="PANTHER" id="PTHR35662">
    <property type="entry name" value="INTERACTOR OF HORMAD1 PROTEIN 1"/>
    <property type="match status" value="1"/>
</dbReference>
<dbReference type="OrthoDB" id="10066605at2759"/>
<feature type="compositionally biased region" description="Polar residues" evidence="1">
    <location>
        <begin position="447"/>
        <end position="457"/>
    </location>
</feature>
<feature type="compositionally biased region" description="Polar residues" evidence="1">
    <location>
        <begin position="418"/>
        <end position="439"/>
    </location>
</feature>
<dbReference type="GO" id="GO:0006310">
    <property type="term" value="P:DNA recombination"/>
    <property type="evidence" value="ECO:0007669"/>
    <property type="project" value="InterPro"/>
</dbReference>
<dbReference type="InterPro" id="IPR031529">
    <property type="entry name" value="IHO1"/>
</dbReference>
<feature type="region of interest" description="Disordered" evidence="1">
    <location>
        <begin position="417"/>
        <end position="478"/>
    </location>
</feature>
<accession>A0A8B7JXT8</accession>
<evidence type="ECO:0000313" key="2">
    <source>
        <dbReference type="Proteomes" id="UP001652627"/>
    </source>
</evidence>
<dbReference type="GO" id="GO:0000794">
    <property type="term" value="C:condensed nuclear chromosome"/>
    <property type="evidence" value="ECO:0007669"/>
    <property type="project" value="TreeGrafter"/>
</dbReference>
<dbReference type="RefSeq" id="XP_013815790.2">
    <property type="nucleotide sequence ID" value="XM_013960336.2"/>
</dbReference>
<sequence length="645" mass="70629">MNFNVWNIKEMFSTPTATGPNKFSVRGSAPSDYSSLSDSQLLFGSQFCPENAQLSAAPLELGTQLGQQNSQDSEPSIFTKYQTKPQLFDEDAREKGLLHFGAGKVKSVLENFEVNKNKIKDKYDREVLSTFISSIKDRLQGLQVCLDKFEEMFDSRNKSILDHLETISKTLQDALQTHCGSVLKALTDKSQMEQTLLEMERRLAAKDVEISEVKSSVQLLKEDLGSLPAQLSDQLLKLCEQLGFLKLPGALAELHTFISTAKLPTHVTDNSSQTSPGMQQDCALDKEHTRWPSCPGRRACSSSLQSQPPCEAVPDQNGGSHASHQLVGAGTSNGSLNTASGRKVSPIATVAHGRENTSLQEMKSALATQSYASSPCMCCASNHVFGSSWQKHCPVPQEVSLPTPLRKAVRRGTKGFKTVTQSEQRQPQVCHLSVQNDMSGQKDKNSSTDGATENTAAGNKARQKSGRIPWNKAAGWKKTYPARRKGELSRCSDSGLKQRMANRILELEGSRKNCFPRYTVTLNSGSSIPVSAAPSQGMLSSVQQKLTKNFLQGPRSNDGMQQLVDKRKRSLENKKGTNVSNMRRNLWDSSPQENVFSLYSTTGEKQTSCFSPPSSASSNKPCPAATLAQQNMACCSLVFDSDYSD</sequence>
<evidence type="ECO:0000313" key="3">
    <source>
        <dbReference type="RefSeq" id="XP_013815790.2"/>
    </source>
</evidence>
<name>A0A8B7JXT8_9AVES</name>
<keyword evidence="2" id="KW-1185">Reference proteome</keyword>
<proteinExistence type="predicted"/>
<organism evidence="2 3">
    <name type="scientific">Apteryx mantelli</name>
    <name type="common">North Island brown kiwi</name>
    <dbReference type="NCBI Taxonomy" id="2696672"/>
    <lineage>
        <taxon>Eukaryota</taxon>
        <taxon>Metazoa</taxon>
        <taxon>Chordata</taxon>
        <taxon>Craniata</taxon>
        <taxon>Vertebrata</taxon>
        <taxon>Euteleostomi</taxon>
        <taxon>Archelosauria</taxon>
        <taxon>Archosauria</taxon>
        <taxon>Dinosauria</taxon>
        <taxon>Saurischia</taxon>
        <taxon>Theropoda</taxon>
        <taxon>Coelurosauria</taxon>
        <taxon>Aves</taxon>
        <taxon>Palaeognathae</taxon>
        <taxon>Apterygiformes</taxon>
        <taxon>Apterygidae</taxon>
        <taxon>Apteryx</taxon>
    </lineage>
</organism>
<feature type="region of interest" description="Disordered" evidence="1">
    <location>
        <begin position="305"/>
        <end position="326"/>
    </location>
</feature>
<dbReference type="GO" id="GO:0042138">
    <property type="term" value="P:meiotic DNA double-strand break formation"/>
    <property type="evidence" value="ECO:0007669"/>
    <property type="project" value="InterPro"/>
</dbReference>
<evidence type="ECO:0000256" key="1">
    <source>
        <dbReference type="SAM" id="MobiDB-lite"/>
    </source>
</evidence>
<dbReference type="AlphaFoldDB" id="A0A8B7JXT8"/>
<dbReference type="Pfam" id="PF15771">
    <property type="entry name" value="IHO1"/>
    <property type="match status" value="1"/>
</dbReference>
<dbReference type="GO" id="GO:0007129">
    <property type="term" value="P:homologous chromosome pairing at meiosis"/>
    <property type="evidence" value="ECO:0007669"/>
    <property type="project" value="TreeGrafter"/>
</dbReference>
<dbReference type="GeneID" id="106498987"/>
<dbReference type="PANTHER" id="PTHR35662:SF1">
    <property type="entry name" value="INTERACTOR OF HORMAD1 PROTEIN 1"/>
    <property type="match status" value="1"/>
</dbReference>
<dbReference type="Proteomes" id="UP001652627">
    <property type="component" value="Chromosome 12"/>
</dbReference>
<protein>
    <submittedName>
        <fullName evidence="3">Interactor of HORMAD1 protein 1</fullName>
    </submittedName>
</protein>
<gene>
    <name evidence="3" type="primary">IHO1</name>
</gene>
<dbReference type="KEGG" id="aam:106498987"/>